<keyword evidence="6" id="KW-1185">Reference proteome</keyword>
<proteinExistence type="inferred from homology"/>
<dbReference type="Pfam" id="PF01755">
    <property type="entry name" value="Glyco_transf_25"/>
    <property type="match status" value="1"/>
</dbReference>
<comment type="similarity">
    <text evidence="1">Belongs to the glycosyltransferase 25 family.</text>
</comment>
<dbReference type="GO" id="GO:0050211">
    <property type="term" value="F:procollagen galactosyltransferase activity"/>
    <property type="evidence" value="ECO:0007669"/>
    <property type="project" value="TreeGrafter"/>
</dbReference>
<evidence type="ECO:0000259" key="4">
    <source>
        <dbReference type="Pfam" id="PF01755"/>
    </source>
</evidence>
<dbReference type="InterPro" id="IPR002654">
    <property type="entry name" value="Glyco_trans_25"/>
</dbReference>
<feature type="domain" description="Glycosyl transferase family 25" evidence="4">
    <location>
        <begin position="169"/>
        <end position="206"/>
    </location>
</feature>
<evidence type="ECO:0000256" key="3">
    <source>
        <dbReference type="ARBA" id="ARBA00022679"/>
    </source>
</evidence>
<evidence type="ECO:0000256" key="2">
    <source>
        <dbReference type="ARBA" id="ARBA00022676"/>
    </source>
</evidence>
<dbReference type="Proteomes" id="UP000593567">
    <property type="component" value="Unassembled WGS sequence"/>
</dbReference>
<evidence type="ECO:0000256" key="1">
    <source>
        <dbReference type="ARBA" id="ARBA00006721"/>
    </source>
</evidence>
<dbReference type="OrthoDB" id="47375at2759"/>
<evidence type="ECO:0000313" key="6">
    <source>
        <dbReference type="Proteomes" id="UP000593567"/>
    </source>
</evidence>
<organism evidence="5 6">
    <name type="scientific">Bugula neritina</name>
    <name type="common">Brown bryozoan</name>
    <name type="synonym">Sertularia neritina</name>
    <dbReference type="NCBI Taxonomy" id="10212"/>
    <lineage>
        <taxon>Eukaryota</taxon>
        <taxon>Metazoa</taxon>
        <taxon>Spiralia</taxon>
        <taxon>Lophotrochozoa</taxon>
        <taxon>Bryozoa</taxon>
        <taxon>Gymnolaemata</taxon>
        <taxon>Cheilostomatida</taxon>
        <taxon>Flustrina</taxon>
        <taxon>Buguloidea</taxon>
        <taxon>Bugulidae</taxon>
        <taxon>Bugula</taxon>
    </lineage>
</organism>
<gene>
    <name evidence="5" type="ORF">EB796_005562</name>
</gene>
<dbReference type="AlphaFoldDB" id="A0A7J7KDZ5"/>
<accession>A0A7J7KDZ5</accession>
<keyword evidence="2" id="KW-0328">Glycosyltransferase</keyword>
<keyword evidence="3" id="KW-0808">Transferase</keyword>
<reference evidence="5" key="1">
    <citation type="submission" date="2020-06" db="EMBL/GenBank/DDBJ databases">
        <title>Draft genome of Bugula neritina, a colonial animal packing powerful symbionts and potential medicines.</title>
        <authorList>
            <person name="Rayko M."/>
        </authorList>
    </citation>
    <scope>NUCLEOTIDE SEQUENCE [LARGE SCALE GENOMIC DNA]</scope>
    <source>
        <strain evidence="5">Kwan_BN1</strain>
    </source>
</reference>
<comment type="caution">
    <text evidence="5">The sequence shown here is derived from an EMBL/GenBank/DDBJ whole genome shotgun (WGS) entry which is preliminary data.</text>
</comment>
<dbReference type="InterPro" id="IPR050757">
    <property type="entry name" value="Collagen_mod_GT25"/>
</dbReference>
<name>A0A7J7KDZ5_BUGNE</name>
<protein>
    <submittedName>
        <fullName evidence="5">COLGALT2</fullName>
    </submittedName>
</protein>
<dbReference type="PANTHER" id="PTHR10730:SF53">
    <property type="entry name" value="GLYCOSYLTRANSFERASE 25 FAMILY MEMBER"/>
    <property type="match status" value="1"/>
</dbReference>
<dbReference type="EMBL" id="VXIV02000773">
    <property type="protein sequence ID" value="KAF6036134.1"/>
    <property type="molecule type" value="Genomic_DNA"/>
</dbReference>
<dbReference type="PANTHER" id="PTHR10730">
    <property type="entry name" value="PROCOLLAGEN-LYSINE,2-OXOGLUTARATE 5-DIOXYGENASE/GLYCOSYLTRANSFERASE 25 FAMILY MEMBER"/>
    <property type="match status" value="1"/>
</dbReference>
<evidence type="ECO:0000313" key="5">
    <source>
        <dbReference type="EMBL" id="KAF6036134.1"/>
    </source>
</evidence>
<sequence length="215" mass="24955">MMAFIKDLMITWISLKDSRLARLTSHGTQVLLFRFNAEYCLVCYSLTLALYHVSLGESKCFFIFLINLRHEVTRHLQYYPPHPAYVAAPDDIIQFSFSARYNNVPMFVTNARYYGSLIPPVEKGPKFLQLVADYGLYIRLVHIHEELVLEPSKHVPLPPPKFDNKLGFDEIYLINLERRPDRRIMMEQALAELGIEYKYFPAVDGRSVYSPTCGI</sequence>